<evidence type="ECO:0000313" key="8">
    <source>
        <dbReference type="EMBL" id="CAD5219747.1"/>
    </source>
</evidence>
<dbReference type="SUPFAM" id="SSF90229">
    <property type="entry name" value="CCCH zinc finger"/>
    <property type="match status" value="1"/>
</dbReference>
<dbReference type="EMBL" id="CAJFDI010000003">
    <property type="protein sequence ID" value="CAD5219747.1"/>
    <property type="molecule type" value="Genomic_DNA"/>
</dbReference>
<accession>A0A1I7RV01</accession>
<dbReference type="InterPro" id="IPR036855">
    <property type="entry name" value="Znf_CCCH_sf"/>
</dbReference>
<keyword evidence="3 5" id="KW-0863">Zinc-finger</keyword>
<dbReference type="InterPro" id="IPR045877">
    <property type="entry name" value="ZFP36-like"/>
</dbReference>
<keyword evidence="2" id="KW-0677">Repeat</keyword>
<dbReference type="SMART" id="SM00356">
    <property type="entry name" value="ZnF_C3H1"/>
    <property type="match status" value="1"/>
</dbReference>
<dbReference type="GO" id="GO:0043186">
    <property type="term" value="C:P granule"/>
    <property type="evidence" value="ECO:0007669"/>
    <property type="project" value="UniProtKB-ARBA"/>
</dbReference>
<dbReference type="OrthoDB" id="410307at2759"/>
<dbReference type="Proteomes" id="UP000659654">
    <property type="component" value="Unassembled WGS sequence"/>
</dbReference>
<evidence type="ECO:0000256" key="2">
    <source>
        <dbReference type="ARBA" id="ARBA00022737"/>
    </source>
</evidence>
<feature type="zinc finger region" description="C3H1-type" evidence="5">
    <location>
        <begin position="35"/>
        <end position="63"/>
    </location>
</feature>
<evidence type="ECO:0000256" key="1">
    <source>
        <dbReference type="ARBA" id="ARBA00022723"/>
    </source>
</evidence>
<dbReference type="Proteomes" id="UP000582659">
    <property type="component" value="Unassembled WGS sequence"/>
</dbReference>
<organism evidence="10 12">
    <name type="scientific">Bursaphelenchus xylophilus</name>
    <name type="common">Pinewood nematode worm</name>
    <name type="synonym">Aphelenchoides xylophilus</name>
    <dbReference type="NCBI Taxonomy" id="6326"/>
    <lineage>
        <taxon>Eukaryota</taxon>
        <taxon>Metazoa</taxon>
        <taxon>Ecdysozoa</taxon>
        <taxon>Nematoda</taxon>
        <taxon>Chromadorea</taxon>
        <taxon>Rhabditida</taxon>
        <taxon>Tylenchina</taxon>
        <taxon>Tylenchomorpha</taxon>
        <taxon>Aphelenchoidea</taxon>
        <taxon>Aphelenchoididae</taxon>
        <taxon>Bursaphelenchus</taxon>
    </lineage>
</organism>
<dbReference type="InterPro" id="IPR000571">
    <property type="entry name" value="Znf_CCCH"/>
</dbReference>
<proteinExistence type="predicted"/>
<dbReference type="PROSITE" id="PS50103">
    <property type="entry name" value="ZF_C3H1"/>
    <property type="match status" value="1"/>
</dbReference>
<keyword evidence="4 5" id="KW-0862">Zinc</keyword>
<evidence type="ECO:0000256" key="4">
    <source>
        <dbReference type="ARBA" id="ARBA00022833"/>
    </source>
</evidence>
<dbReference type="GO" id="GO:0008270">
    <property type="term" value="F:zinc ion binding"/>
    <property type="evidence" value="ECO:0007669"/>
    <property type="project" value="UniProtKB-KW"/>
</dbReference>
<feature type="compositionally biased region" description="Low complexity" evidence="6">
    <location>
        <begin position="1"/>
        <end position="15"/>
    </location>
</feature>
<evidence type="ECO:0000313" key="11">
    <source>
        <dbReference type="Proteomes" id="UP000659654"/>
    </source>
</evidence>
<keyword evidence="1 5" id="KW-0479">Metal-binding</keyword>
<evidence type="ECO:0000256" key="5">
    <source>
        <dbReference type="PROSITE-ProRule" id="PRU00723"/>
    </source>
</evidence>
<evidence type="ECO:0000259" key="7">
    <source>
        <dbReference type="PROSITE" id="PS50103"/>
    </source>
</evidence>
<dbReference type="FunFam" id="4.10.1000.10:FF:000001">
    <property type="entry name" value="zinc finger CCCH domain-containing protein 15-like"/>
    <property type="match status" value="1"/>
</dbReference>
<reference evidence="9" key="2">
    <citation type="submission" date="2020-08" db="EMBL/GenBank/DDBJ databases">
        <authorList>
            <person name="Kikuchi T."/>
        </authorList>
    </citation>
    <scope>NUCLEOTIDE SEQUENCE</scope>
    <source>
        <strain evidence="8">Ka4C1</strain>
    </source>
</reference>
<dbReference type="PANTHER" id="PTHR12547:SF18">
    <property type="entry name" value="PROTEIN TIS11"/>
    <property type="match status" value="1"/>
</dbReference>
<dbReference type="GO" id="GO:0003729">
    <property type="term" value="F:mRNA binding"/>
    <property type="evidence" value="ECO:0007669"/>
    <property type="project" value="InterPro"/>
</dbReference>
<reference evidence="12" key="1">
    <citation type="submission" date="2016-11" db="UniProtKB">
        <authorList>
            <consortium name="WormBaseParasite"/>
        </authorList>
    </citation>
    <scope>IDENTIFICATION</scope>
</reference>
<keyword evidence="11" id="KW-1185">Reference proteome</keyword>
<evidence type="ECO:0000313" key="9">
    <source>
        <dbReference type="EMBL" id="CAG9105251.1"/>
    </source>
</evidence>
<dbReference type="AlphaFoldDB" id="A0A1I7RV01"/>
<sequence length="299" mass="33712">MSGGSCSANSSISGDSDSRSRRSSAALPNWTNPALYKTRLCDHYRRKSECKFGRKCWFAHGRQELRQVPRLDMHPEAEVDALAQVIEALPPSRCREVAMNKGHQLTQQMLANHDRYSTHGGHLHVQWDNVETPPPPVHTIPQIERLRKQLQDVEHQRTISHDGSYQSLNSTFDSDMTNCLSSPLPPMVTPLKSRHRYESSDLPDMVDLHDETSGSLDEHTVLPEINDDDSVFHCKVAKSPVHTVDSATNTDPHFCFDDKSVRAAAGFSKINPSEYGCFLEYGGLPVRFDRFTHAFAYPE</sequence>
<evidence type="ECO:0000313" key="10">
    <source>
        <dbReference type="Proteomes" id="UP000095284"/>
    </source>
</evidence>
<feature type="region of interest" description="Disordered" evidence="6">
    <location>
        <begin position="1"/>
        <end position="26"/>
    </location>
</feature>
<gene>
    <name evidence="8" type="ORF">BXYJ_LOCUS5833</name>
</gene>
<protein>
    <submittedName>
        <fullName evidence="8">(pine wood nematode) hypothetical protein</fullName>
    </submittedName>
    <submittedName>
        <fullName evidence="12">C3H1-type domain-containing protein</fullName>
    </submittedName>
</protein>
<dbReference type="Pfam" id="PF00642">
    <property type="entry name" value="zf-CCCH"/>
    <property type="match status" value="1"/>
</dbReference>
<name>A0A1I7RV01_BURXY</name>
<dbReference type="eggNOG" id="KOG1677">
    <property type="taxonomic scope" value="Eukaryota"/>
</dbReference>
<dbReference type="Gene3D" id="4.10.1000.10">
    <property type="entry name" value="Zinc finger, CCCH-type"/>
    <property type="match status" value="1"/>
</dbReference>
<evidence type="ECO:0000256" key="3">
    <source>
        <dbReference type="ARBA" id="ARBA00022771"/>
    </source>
</evidence>
<dbReference type="PANTHER" id="PTHR12547">
    <property type="entry name" value="CCCH ZINC FINGER/TIS11-RELATED"/>
    <property type="match status" value="1"/>
</dbReference>
<evidence type="ECO:0000313" key="12">
    <source>
        <dbReference type="WBParaSite" id="BXY_0456200.1"/>
    </source>
</evidence>
<dbReference type="WBParaSite" id="BXY_0456200.1">
    <property type="protein sequence ID" value="BXY_0456200.1"/>
    <property type="gene ID" value="BXY_0456200"/>
</dbReference>
<feature type="domain" description="C3H1-type" evidence="7">
    <location>
        <begin position="35"/>
        <end position="63"/>
    </location>
</feature>
<dbReference type="EMBL" id="CAJFCV020000003">
    <property type="protein sequence ID" value="CAG9105251.1"/>
    <property type="molecule type" value="Genomic_DNA"/>
</dbReference>
<evidence type="ECO:0000256" key="6">
    <source>
        <dbReference type="SAM" id="MobiDB-lite"/>
    </source>
</evidence>
<dbReference type="Proteomes" id="UP000095284">
    <property type="component" value="Unplaced"/>
</dbReference>